<evidence type="ECO:0000256" key="1">
    <source>
        <dbReference type="ARBA" id="ARBA00022729"/>
    </source>
</evidence>
<accession>A0AAN9N2V3</accession>
<dbReference type="Gene3D" id="2.90.10.10">
    <property type="entry name" value="Bulb-type lectin domain"/>
    <property type="match status" value="1"/>
</dbReference>
<evidence type="ECO:0000313" key="6">
    <source>
        <dbReference type="EMBL" id="KAK7362983.1"/>
    </source>
</evidence>
<dbReference type="AlphaFoldDB" id="A0AAN9N2V3"/>
<dbReference type="SMART" id="SM00108">
    <property type="entry name" value="B_lectin"/>
    <property type="match status" value="1"/>
</dbReference>
<dbReference type="PROSITE" id="PS50927">
    <property type="entry name" value="BULB_LECTIN"/>
    <property type="match status" value="1"/>
</dbReference>
<keyword evidence="7" id="KW-1185">Reference proteome</keyword>
<dbReference type="PANTHER" id="PTHR32444:SF63">
    <property type="entry name" value="G-TYPE LECTIN S-RECEPTOR-LIKE SERINE_THREONINE-PROTEIN KINASE RKS1"/>
    <property type="match status" value="1"/>
</dbReference>
<evidence type="ECO:0000256" key="4">
    <source>
        <dbReference type="SAM" id="SignalP"/>
    </source>
</evidence>
<gene>
    <name evidence="6" type="ORF">VNO77_05108</name>
</gene>
<proteinExistence type="predicted"/>
<evidence type="ECO:0000256" key="3">
    <source>
        <dbReference type="ARBA" id="ARBA00023180"/>
    </source>
</evidence>
<feature type="chain" id="PRO_5042920546" description="Bulb-type lectin domain-containing protein" evidence="4">
    <location>
        <begin position="21"/>
        <end position="222"/>
    </location>
</feature>
<dbReference type="Proteomes" id="UP001367508">
    <property type="component" value="Unassembled WGS sequence"/>
</dbReference>
<dbReference type="InterPro" id="IPR001480">
    <property type="entry name" value="Bulb-type_lectin_dom"/>
</dbReference>
<keyword evidence="3" id="KW-0325">Glycoprotein</keyword>
<evidence type="ECO:0000259" key="5">
    <source>
        <dbReference type="PROSITE" id="PS50927"/>
    </source>
</evidence>
<keyword evidence="2" id="KW-1015">Disulfide bond</keyword>
<reference evidence="6 7" key="1">
    <citation type="submission" date="2024-01" db="EMBL/GenBank/DDBJ databases">
        <title>The genomes of 5 underutilized Papilionoideae crops provide insights into root nodulation and disease resistanc.</title>
        <authorList>
            <person name="Jiang F."/>
        </authorList>
    </citation>
    <scope>NUCLEOTIDE SEQUENCE [LARGE SCALE GENOMIC DNA]</scope>
    <source>
        <strain evidence="6">LVBAO_FW01</strain>
        <tissue evidence="6">Leaves</tissue>
    </source>
</reference>
<comment type="caution">
    <text evidence="6">The sequence shown here is derived from an EMBL/GenBank/DDBJ whole genome shotgun (WGS) entry which is preliminary data.</text>
</comment>
<dbReference type="Pfam" id="PF01453">
    <property type="entry name" value="B_lectin"/>
    <property type="match status" value="1"/>
</dbReference>
<feature type="signal peptide" evidence="4">
    <location>
        <begin position="1"/>
        <end position="20"/>
    </location>
</feature>
<dbReference type="PANTHER" id="PTHR32444">
    <property type="entry name" value="BULB-TYPE LECTIN DOMAIN-CONTAINING PROTEIN"/>
    <property type="match status" value="1"/>
</dbReference>
<protein>
    <recommendedName>
        <fullName evidence="5">Bulb-type lectin domain-containing protein</fullName>
    </recommendedName>
</protein>
<sequence length="222" mass="25038">MATFLFLKIKHLLWDSSVQASPPLAMLEFGITICQKKTVVWVANRDNPINDTSGVLSINPHGNLVIHHNYTTFPIWSSNLSLSQSNTTNVIAQLSDIENLVLILNHTKTVIWQSFDHPTDTFLPNIRLGFDRRTNQSWSIQSWKTEDDPGTGEMSALNVSFVEDDNQIALSFHLIDKSLIYSGIVQQPGFYQAFIWDNQKGQWISKIMIQGTVPVGHTMIAV</sequence>
<keyword evidence="1 4" id="KW-0732">Signal</keyword>
<evidence type="ECO:0000313" key="7">
    <source>
        <dbReference type="Proteomes" id="UP001367508"/>
    </source>
</evidence>
<organism evidence="6 7">
    <name type="scientific">Canavalia gladiata</name>
    <name type="common">Sword bean</name>
    <name type="synonym">Dolichos gladiatus</name>
    <dbReference type="NCBI Taxonomy" id="3824"/>
    <lineage>
        <taxon>Eukaryota</taxon>
        <taxon>Viridiplantae</taxon>
        <taxon>Streptophyta</taxon>
        <taxon>Embryophyta</taxon>
        <taxon>Tracheophyta</taxon>
        <taxon>Spermatophyta</taxon>
        <taxon>Magnoliopsida</taxon>
        <taxon>eudicotyledons</taxon>
        <taxon>Gunneridae</taxon>
        <taxon>Pentapetalae</taxon>
        <taxon>rosids</taxon>
        <taxon>fabids</taxon>
        <taxon>Fabales</taxon>
        <taxon>Fabaceae</taxon>
        <taxon>Papilionoideae</taxon>
        <taxon>50 kb inversion clade</taxon>
        <taxon>NPAAA clade</taxon>
        <taxon>indigoferoid/millettioid clade</taxon>
        <taxon>Phaseoleae</taxon>
        <taxon>Canavalia</taxon>
    </lineage>
</organism>
<evidence type="ECO:0000256" key="2">
    <source>
        <dbReference type="ARBA" id="ARBA00023157"/>
    </source>
</evidence>
<dbReference type="EMBL" id="JAYMYQ010000001">
    <property type="protein sequence ID" value="KAK7362983.1"/>
    <property type="molecule type" value="Genomic_DNA"/>
</dbReference>
<name>A0AAN9N2V3_CANGL</name>
<dbReference type="InterPro" id="IPR036426">
    <property type="entry name" value="Bulb-type_lectin_dom_sf"/>
</dbReference>
<feature type="domain" description="Bulb-type lectin" evidence="5">
    <location>
        <begin position="1"/>
        <end position="115"/>
    </location>
</feature>
<dbReference type="SUPFAM" id="SSF51110">
    <property type="entry name" value="alpha-D-mannose-specific plant lectins"/>
    <property type="match status" value="1"/>
</dbReference>